<protein>
    <submittedName>
        <fullName evidence="2">Uncharacterized protein</fullName>
    </submittedName>
</protein>
<feature type="transmembrane region" description="Helical" evidence="1">
    <location>
        <begin position="103"/>
        <end position="122"/>
    </location>
</feature>
<name>A0A6C2USU7_9BACT</name>
<keyword evidence="1" id="KW-0812">Transmembrane</keyword>
<reference evidence="2 3" key="1">
    <citation type="submission" date="2019-04" db="EMBL/GenBank/DDBJ databases">
        <authorList>
            <person name="Van Vliet M D."/>
        </authorList>
    </citation>
    <scope>NUCLEOTIDE SEQUENCE [LARGE SCALE GENOMIC DNA]</scope>
    <source>
        <strain evidence="2 3">F21</strain>
    </source>
</reference>
<feature type="transmembrane region" description="Helical" evidence="1">
    <location>
        <begin position="37"/>
        <end position="54"/>
    </location>
</feature>
<evidence type="ECO:0000313" key="2">
    <source>
        <dbReference type="EMBL" id="VGO23033.1"/>
    </source>
</evidence>
<dbReference type="AlphaFoldDB" id="A0A6C2USU7"/>
<evidence type="ECO:0000256" key="1">
    <source>
        <dbReference type="SAM" id="Phobius"/>
    </source>
</evidence>
<sequence>MNNNILLTLIAAVCNVGTIACIKKCKHAVANSQPMVVWMLGIAITILATQFLVLRADIKGASLGLAVSFIIAFVMIGAAIMGVDEESGRLTVVSLKTIPLLETVGYGCAVFGVMLVGISQQVDSVKPATSSGQVAVAENGK</sequence>
<gene>
    <name evidence="2" type="ORF">SCARR_05132</name>
</gene>
<evidence type="ECO:0000313" key="3">
    <source>
        <dbReference type="Proteomes" id="UP000346198"/>
    </source>
</evidence>
<organism evidence="2 3">
    <name type="scientific">Pontiella sulfatireligans</name>
    <dbReference type="NCBI Taxonomy" id="2750658"/>
    <lineage>
        <taxon>Bacteria</taxon>
        <taxon>Pseudomonadati</taxon>
        <taxon>Kiritimatiellota</taxon>
        <taxon>Kiritimatiellia</taxon>
        <taxon>Kiritimatiellales</taxon>
        <taxon>Pontiellaceae</taxon>
        <taxon>Pontiella</taxon>
    </lineage>
</organism>
<keyword evidence="1" id="KW-0472">Membrane</keyword>
<keyword evidence="1" id="KW-1133">Transmembrane helix</keyword>
<accession>A0A6C2USU7</accession>
<proteinExistence type="predicted"/>
<feature type="transmembrane region" description="Helical" evidence="1">
    <location>
        <begin position="61"/>
        <end position="83"/>
    </location>
</feature>
<dbReference type="Proteomes" id="UP000346198">
    <property type="component" value="Unassembled WGS sequence"/>
</dbReference>
<keyword evidence="3" id="KW-1185">Reference proteome</keyword>
<dbReference type="RefSeq" id="WP_136065064.1">
    <property type="nucleotide sequence ID" value="NZ_CAAHFH010000003.1"/>
</dbReference>
<dbReference type="EMBL" id="CAAHFH010000003">
    <property type="protein sequence ID" value="VGO23033.1"/>
    <property type="molecule type" value="Genomic_DNA"/>
</dbReference>